<accession>A0ABT7SWJ8</accession>
<comment type="caution">
    <text evidence="1">The sequence shown here is derived from an EMBL/GenBank/DDBJ whole genome shotgun (WGS) entry which is preliminary data.</text>
</comment>
<sequence>MRRLVSELFAVPPTSMGMRGDRYLWEAMRKHFYEKRTIIPKTDEAFQECIKLAFDELTSSSSERKNGIFIKEFDKGGMSSGFICEDFWIGQGLQYSLEAYYRASDADKCYQ</sequence>
<name>A0ABT7SWJ8_9ALTE</name>
<proteinExistence type="predicted"/>
<organism evidence="1 2">
    <name type="scientific">Alteromonas arenosi</name>
    <dbReference type="NCBI Taxonomy" id="3055817"/>
    <lineage>
        <taxon>Bacteria</taxon>
        <taxon>Pseudomonadati</taxon>
        <taxon>Pseudomonadota</taxon>
        <taxon>Gammaproteobacteria</taxon>
        <taxon>Alteromonadales</taxon>
        <taxon>Alteromonadaceae</taxon>
        <taxon>Alteromonas/Salinimonas group</taxon>
        <taxon>Alteromonas</taxon>
    </lineage>
</organism>
<protein>
    <submittedName>
        <fullName evidence="1">Uncharacterized protein</fullName>
    </submittedName>
</protein>
<gene>
    <name evidence="1" type="ORF">QTP81_08135</name>
</gene>
<dbReference type="Proteomes" id="UP001234343">
    <property type="component" value="Unassembled WGS sequence"/>
</dbReference>
<evidence type="ECO:0000313" key="2">
    <source>
        <dbReference type="Proteomes" id="UP001234343"/>
    </source>
</evidence>
<keyword evidence="2" id="KW-1185">Reference proteome</keyword>
<dbReference type="EMBL" id="JAUCBP010000007">
    <property type="protein sequence ID" value="MDM7860562.1"/>
    <property type="molecule type" value="Genomic_DNA"/>
</dbReference>
<evidence type="ECO:0000313" key="1">
    <source>
        <dbReference type="EMBL" id="MDM7860562.1"/>
    </source>
</evidence>
<dbReference type="RefSeq" id="WP_289364858.1">
    <property type="nucleotide sequence ID" value="NZ_JAUCBP010000007.1"/>
</dbReference>
<reference evidence="1 2" key="1">
    <citation type="submission" date="2023-06" db="EMBL/GenBank/DDBJ databases">
        <title>Alteromonas sp. ASW11-36 isolated from intertidal sand.</title>
        <authorList>
            <person name="Li Y."/>
        </authorList>
    </citation>
    <scope>NUCLEOTIDE SEQUENCE [LARGE SCALE GENOMIC DNA]</scope>
    <source>
        <strain evidence="1 2">ASW11-36</strain>
    </source>
</reference>